<dbReference type="PANTHER" id="PTHR30614:SF10">
    <property type="entry name" value="ARGININE ABC TRANSPORTER PERMEASE PROTEIN ARTM"/>
    <property type="match status" value="1"/>
</dbReference>
<keyword evidence="8 9" id="KW-0472">Membrane</keyword>
<evidence type="ECO:0000256" key="5">
    <source>
        <dbReference type="ARBA" id="ARBA00022519"/>
    </source>
</evidence>
<dbReference type="InterPro" id="IPR043429">
    <property type="entry name" value="ArtM/GltK/GlnP/TcyL/YhdX-like"/>
</dbReference>
<evidence type="ECO:0000256" key="7">
    <source>
        <dbReference type="ARBA" id="ARBA00022989"/>
    </source>
</evidence>
<dbReference type="PANTHER" id="PTHR30614">
    <property type="entry name" value="MEMBRANE COMPONENT OF AMINO ACID ABC TRANSPORTER"/>
    <property type="match status" value="1"/>
</dbReference>
<gene>
    <name evidence="11" type="ORF">DD666_09045</name>
</gene>
<dbReference type="InterPro" id="IPR035906">
    <property type="entry name" value="MetI-like_sf"/>
</dbReference>
<dbReference type="Pfam" id="PF00528">
    <property type="entry name" value="BPD_transp_1"/>
    <property type="match status" value="1"/>
</dbReference>
<reference evidence="11 12" key="1">
    <citation type="journal article" date="2018" name="Nat. Biotechnol.">
        <title>A standardized bacterial taxonomy based on genome phylogeny substantially revises the tree of life.</title>
        <authorList>
            <person name="Parks D.H."/>
            <person name="Chuvochina M."/>
            <person name="Waite D.W."/>
            <person name="Rinke C."/>
            <person name="Skarshewski A."/>
            <person name="Chaumeil P.A."/>
            <person name="Hugenholtz P."/>
        </authorList>
    </citation>
    <scope>NUCLEOTIDE SEQUENCE [LARGE SCALE GENOMIC DNA]</scope>
    <source>
        <strain evidence="11">UBA10707</strain>
    </source>
</reference>
<feature type="transmembrane region" description="Helical" evidence="9">
    <location>
        <begin position="198"/>
        <end position="219"/>
    </location>
</feature>
<dbReference type="GO" id="GO:0022857">
    <property type="term" value="F:transmembrane transporter activity"/>
    <property type="evidence" value="ECO:0007669"/>
    <property type="project" value="InterPro"/>
</dbReference>
<dbReference type="CDD" id="cd06261">
    <property type="entry name" value="TM_PBP2"/>
    <property type="match status" value="1"/>
</dbReference>
<feature type="domain" description="ABC transmembrane type-1" evidence="10">
    <location>
        <begin position="19"/>
        <end position="219"/>
    </location>
</feature>
<name>A0A356LEY6_9BURK</name>
<evidence type="ECO:0000313" key="11">
    <source>
        <dbReference type="EMBL" id="HBP29546.1"/>
    </source>
</evidence>
<organism evidence="11 12">
    <name type="scientific">Advenella kashmirensis</name>
    <dbReference type="NCBI Taxonomy" id="310575"/>
    <lineage>
        <taxon>Bacteria</taxon>
        <taxon>Pseudomonadati</taxon>
        <taxon>Pseudomonadota</taxon>
        <taxon>Betaproteobacteria</taxon>
        <taxon>Burkholderiales</taxon>
        <taxon>Alcaligenaceae</taxon>
    </lineage>
</organism>
<keyword evidence="6 9" id="KW-0812">Transmembrane</keyword>
<evidence type="ECO:0000259" key="10">
    <source>
        <dbReference type="PROSITE" id="PS50928"/>
    </source>
</evidence>
<keyword evidence="4" id="KW-1003">Cell membrane</keyword>
<comment type="subcellular location">
    <subcellularLocation>
        <location evidence="1">Cell inner membrane</location>
        <topology evidence="1">Multi-pass membrane protein</topology>
    </subcellularLocation>
    <subcellularLocation>
        <location evidence="9">Cell membrane</location>
        <topology evidence="9">Multi-pass membrane protein</topology>
    </subcellularLocation>
</comment>
<feature type="transmembrane region" description="Helical" evidence="9">
    <location>
        <begin position="173"/>
        <end position="192"/>
    </location>
</feature>
<evidence type="ECO:0000256" key="2">
    <source>
        <dbReference type="ARBA" id="ARBA00010072"/>
    </source>
</evidence>
<protein>
    <submittedName>
        <fullName evidence="11">Nickel transporter</fullName>
    </submittedName>
</protein>
<keyword evidence="3 9" id="KW-0813">Transport</keyword>
<evidence type="ECO:0000256" key="1">
    <source>
        <dbReference type="ARBA" id="ARBA00004429"/>
    </source>
</evidence>
<dbReference type="GO" id="GO:0006865">
    <property type="term" value="P:amino acid transport"/>
    <property type="evidence" value="ECO:0007669"/>
    <property type="project" value="TreeGrafter"/>
</dbReference>
<evidence type="ECO:0000313" key="12">
    <source>
        <dbReference type="Proteomes" id="UP000264036"/>
    </source>
</evidence>
<feature type="transmembrane region" description="Helical" evidence="9">
    <location>
        <begin position="99"/>
        <end position="119"/>
    </location>
</feature>
<dbReference type="PROSITE" id="PS50928">
    <property type="entry name" value="ABC_TM1"/>
    <property type="match status" value="1"/>
</dbReference>
<dbReference type="NCBIfam" id="TIGR01726">
    <property type="entry name" value="HEQRo_perm_3TM"/>
    <property type="match status" value="1"/>
</dbReference>
<evidence type="ECO:0000256" key="8">
    <source>
        <dbReference type="ARBA" id="ARBA00023136"/>
    </source>
</evidence>
<dbReference type="SUPFAM" id="SSF161098">
    <property type="entry name" value="MetI-like"/>
    <property type="match status" value="1"/>
</dbReference>
<dbReference type="InterPro" id="IPR000515">
    <property type="entry name" value="MetI-like"/>
</dbReference>
<comment type="caution">
    <text evidence="11">The sequence shown here is derived from an EMBL/GenBank/DDBJ whole genome shotgun (WGS) entry which is preliminary data.</text>
</comment>
<comment type="similarity">
    <text evidence="2">Belongs to the binding-protein-dependent transport system permease family. HisMQ subfamily.</text>
</comment>
<sequence length="238" mass="26346">MSETLSLFLDALVTCLRAAPLTLTLTALSVAVGLCMAIPLSVIHQRQHTLSARLVHAFTYFFTGTPLLVQIYIIYYGIPSFNFIGQLMSQPGFGFLKEGFVWVLAALTLNTAAYSTVIFSGAIKNTDRGEIEAARAYGMNRRNAMRRIILPSSLRRALPAYSNEVIMTMHSTALASTVAMMEITGAASLFVTNTYQPFIAYSAAACIYLVLNFVLVFIFRKIEQRYLVHLNSRHLAQA</sequence>
<proteinExistence type="inferred from homology"/>
<evidence type="ECO:0000256" key="9">
    <source>
        <dbReference type="RuleBase" id="RU363032"/>
    </source>
</evidence>
<evidence type="ECO:0000256" key="6">
    <source>
        <dbReference type="ARBA" id="ARBA00022692"/>
    </source>
</evidence>
<accession>A0A356LEY6</accession>
<evidence type="ECO:0000256" key="3">
    <source>
        <dbReference type="ARBA" id="ARBA00022448"/>
    </source>
</evidence>
<dbReference type="Proteomes" id="UP000264036">
    <property type="component" value="Unassembled WGS sequence"/>
</dbReference>
<keyword evidence="5" id="KW-0997">Cell inner membrane</keyword>
<keyword evidence="7 9" id="KW-1133">Transmembrane helix</keyword>
<evidence type="ECO:0000256" key="4">
    <source>
        <dbReference type="ARBA" id="ARBA00022475"/>
    </source>
</evidence>
<dbReference type="EMBL" id="DOEK01000025">
    <property type="protein sequence ID" value="HBP29546.1"/>
    <property type="molecule type" value="Genomic_DNA"/>
</dbReference>
<dbReference type="InterPro" id="IPR010065">
    <property type="entry name" value="AA_ABC_transptr_permease_3TM"/>
</dbReference>
<dbReference type="GO" id="GO:0043190">
    <property type="term" value="C:ATP-binding cassette (ABC) transporter complex"/>
    <property type="evidence" value="ECO:0007669"/>
    <property type="project" value="InterPro"/>
</dbReference>
<feature type="transmembrane region" description="Helical" evidence="9">
    <location>
        <begin position="20"/>
        <end position="42"/>
    </location>
</feature>
<feature type="transmembrane region" description="Helical" evidence="9">
    <location>
        <begin position="54"/>
        <end position="79"/>
    </location>
</feature>
<dbReference type="Gene3D" id="1.10.3720.10">
    <property type="entry name" value="MetI-like"/>
    <property type="match status" value="1"/>
</dbReference>
<dbReference type="AlphaFoldDB" id="A0A356LEY6"/>